<reference evidence="1 2" key="1">
    <citation type="journal article" date="2005" name="Arch. Microbiol.">
        <title>The genome sequence of an anaerobic aromatic-degrading denitrifying bacterium, strain EbN1.</title>
        <authorList>
            <person name="Rabus R."/>
            <person name="Kube M."/>
            <person name="Heider J."/>
            <person name="Beck A."/>
            <person name="Heitmann K."/>
            <person name="Widdel F."/>
            <person name="Reinhardt R."/>
        </authorList>
    </citation>
    <scope>NUCLEOTIDE SEQUENCE [LARGE SCALE GENOMIC DNA]</scope>
    <source>
        <strain evidence="1 2">EbN1</strain>
    </source>
</reference>
<sequence length="63" mass="7068">MFFSQRFYEQLTRSSADCGPFIHNKSYNALAPICSAPLPLANSHYLAGVVLADPQRAPRRPFQ</sequence>
<keyword evidence="2" id="KW-1185">Reference proteome</keyword>
<dbReference type="HOGENOM" id="CLU_2875905_0_0_4"/>
<protein>
    <submittedName>
        <fullName evidence="1">Uncharacterized protein</fullName>
    </submittedName>
</protein>
<dbReference type="EMBL" id="CR555306">
    <property type="protein sequence ID" value="CAI07994.1"/>
    <property type="molecule type" value="Genomic_DNA"/>
</dbReference>
<accession>Q5P3W9</accession>
<evidence type="ECO:0000313" key="1">
    <source>
        <dbReference type="EMBL" id="CAI07994.1"/>
    </source>
</evidence>
<proteinExistence type="predicted"/>
<dbReference type="AlphaFoldDB" id="Q5P3W9"/>
<dbReference type="KEGG" id="eba:ebA3318"/>
<gene>
    <name evidence="1" type="ORF">ebA3318</name>
</gene>
<organism evidence="1 2">
    <name type="scientific">Aromatoleum aromaticum (strain DSM 19018 / LMG 30748 / EbN1)</name>
    <name type="common">Azoarcus sp. (strain EbN1)</name>
    <dbReference type="NCBI Taxonomy" id="76114"/>
    <lineage>
        <taxon>Bacteria</taxon>
        <taxon>Pseudomonadati</taxon>
        <taxon>Pseudomonadota</taxon>
        <taxon>Betaproteobacteria</taxon>
        <taxon>Rhodocyclales</taxon>
        <taxon>Rhodocyclaceae</taxon>
        <taxon>Aromatoleum</taxon>
    </lineage>
</organism>
<dbReference type="Proteomes" id="UP000006552">
    <property type="component" value="Chromosome"/>
</dbReference>
<evidence type="ECO:0000313" key="2">
    <source>
        <dbReference type="Proteomes" id="UP000006552"/>
    </source>
</evidence>
<name>Q5P3W9_AROAE</name>